<evidence type="ECO:0000313" key="1">
    <source>
        <dbReference type="EMBL" id="MED6226464.1"/>
    </source>
</evidence>
<organism evidence="1 2">
    <name type="scientific">Stylosanthes scabra</name>
    <dbReference type="NCBI Taxonomy" id="79078"/>
    <lineage>
        <taxon>Eukaryota</taxon>
        <taxon>Viridiplantae</taxon>
        <taxon>Streptophyta</taxon>
        <taxon>Embryophyta</taxon>
        <taxon>Tracheophyta</taxon>
        <taxon>Spermatophyta</taxon>
        <taxon>Magnoliopsida</taxon>
        <taxon>eudicotyledons</taxon>
        <taxon>Gunneridae</taxon>
        <taxon>Pentapetalae</taxon>
        <taxon>rosids</taxon>
        <taxon>fabids</taxon>
        <taxon>Fabales</taxon>
        <taxon>Fabaceae</taxon>
        <taxon>Papilionoideae</taxon>
        <taxon>50 kb inversion clade</taxon>
        <taxon>dalbergioids sensu lato</taxon>
        <taxon>Dalbergieae</taxon>
        <taxon>Pterocarpus clade</taxon>
        <taxon>Stylosanthes</taxon>
    </lineage>
</organism>
<keyword evidence="2" id="KW-1185">Reference proteome</keyword>
<evidence type="ECO:0000313" key="2">
    <source>
        <dbReference type="Proteomes" id="UP001341840"/>
    </source>
</evidence>
<gene>
    <name evidence="1" type="ORF">PIB30_104052</name>
</gene>
<name>A0ABU6ZWX2_9FABA</name>
<reference evidence="1 2" key="1">
    <citation type="journal article" date="2023" name="Plants (Basel)">
        <title>Bridging the Gap: Combining Genomics and Transcriptomics Approaches to Understand Stylosanthes scabra, an Orphan Legume from the Brazilian Caatinga.</title>
        <authorList>
            <person name="Ferreira-Neto J.R.C."/>
            <person name="da Silva M.D."/>
            <person name="Binneck E."/>
            <person name="de Melo N.F."/>
            <person name="da Silva R.H."/>
            <person name="de Melo A.L.T.M."/>
            <person name="Pandolfi V."/>
            <person name="Bustamante F.O."/>
            <person name="Brasileiro-Vidal A.C."/>
            <person name="Benko-Iseppon A.M."/>
        </authorList>
    </citation>
    <scope>NUCLEOTIDE SEQUENCE [LARGE SCALE GENOMIC DNA]</scope>
    <source>
        <tissue evidence="1">Leaves</tissue>
    </source>
</reference>
<feature type="non-terminal residue" evidence="1">
    <location>
        <position position="88"/>
    </location>
</feature>
<protein>
    <submittedName>
        <fullName evidence="1">Uncharacterized protein</fullName>
    </submittedName>
</protein>
<dbReference type="EMBL" id="JASCZI010275369">
    <property type="protein sequence ID" value="MED6226464.1"/>
    <property type="molecule type" value="Genomic_DNA"/>
</dbReference>
<accession>A0ABU6ZWX2</accession>
<sequence length="88" mass="9750">LQTFYDGLFNTSRILLDSSAGGSLQLKTPAEAMDLIELVATNQYMFTSDRSAKRGAMEIDSTNSILARMDAMAQQFNIVNKKLEKIEA</sequence>
<proteinExistence type="predicted"/>
<dbReference type="Proteomes" id="UP001341840">
    <property type="component" value="Unassembled WGS sequence"/>
</dbReference>
<feature type="non-terminal residue" evidence="1">
    <location>
        <position position="1"/>
    </location>
</feature>
<comment type="caution">
    <text evidence="1">The sequence shown here is derived from an EMBL/GenBank/DDBJ whole genome shotgun (WGS) entry which is preliminary data.</text>
</comment>